<dbReference type="AlphaFoldDB" id="A0A154PMS6"/>
<gene>
    <name evidence="2" type="ORF">WN55_04934</name>
</gene>
<feature type="region of interest" description="Disordered" evidence="1">
    <location>
        <begin position="1"/>
        <end position="21"/>
    </location>
</feature>
<reference evidence="2 3" key="1">
    <citation type="submission" date="2015-07" db="EMBL/GenBank/DDBJ databases">
        <title>The genome of Dufourea novaeangliae.</title>
        <authorList>
            <person name="Pan H."/>
            <person name="Kapheim K."/>
        </authorList>
    </citation>
    <scope>NUCLEOTIDE SEQUENCE [LARGE SCALE GENOMIC DNA]</scope>
    <source>
        <strain evidence="2">0120121106</strain>
        <tissue evidence="2">Whole body</tissue>
    </source>
</reference>
<name>A0A154PMS6_DUFNO</name>
<feature type="region of interest" description="Disordered" evidence="1">
    <location>
        <begin position="186"/>
        <end position="207"/>
    </location>
</feature>
<organism evidence="2 3">
    <name type="scientific">Dufourea novaeangliae</name>
    <name type="common">Sweat bee</name>
    <dbReference type="NCBI Taxonomy" id="178035"/>
    <lineage>
        <taxon>Eukaryota</taxon>
        <taxon>Metazoa</taxon>
        <taxon>Ecdysozoa</taxon>
        <taxon>Arthropoda</taxon>
        <taxon>Hexapoda</taxon>
        <taxon>Insecta</taxon>
        <taxon>Pterygota</taxon>
        <taxon>Neoptera</taxon>
        <taxon>Endopterygota</taxon>
        <taxon>Hymenoptera</taxon>
        <taxon>Apocrita</taxon>
        <taxon>Aculeata</taxon>
        <taxon>Apoidea</taxon>
        <taxon>Anthophila</taxon>
        <taxon>Halictidae</taxon>
        <taxon>Rophitinae</taxon>
        <taxon>Dufourea</taxon>
    </lineage>
</organism>
<feature type="compositionally biased region" description="Basic and acidic residues" evidence="1">
    <location>
        <begin position="249"/>
        <end position="260"/>
    </location>
</feature>
<protein>
    <submittedName>
        <fullName evidence="2">Uncharacterized protein</fullName>
    </submittedName>
</protein>
<keyword evidence="3" id="KW-1185">Reference proteome</keyword>
<dbReference type="Proteomes" id="UP000076502">
    <property type="component" value="Unassembled WGS sequence"/>
</dbReference>
<evidence type="ECO:0000313" key="3">
    <source>
        <dbReference type="Proteomes" id="UP000076502"/>
    </source>
</evidence>
<accession>A0A154PMS6</accession>
<evidence type="ECO:0000313" key="2">
    <source>
        <dbReference type="EMBL" id="KZC13037.1"/>
    </source>
</evidence>
<sequence>MTGTGPRTANDEAADVESRSWDTEASGRLSVKLTRNFEAGRMVGWDIGEIVGIPFRYVGIPGPGLKTELIFSLALGARRNDYLSDVGFVPADGMAMRDIVHSPRVNSVARIINAHDARKRFSSSFPFHPSWRSIFQLPSTCPGHHPYDPGPPASIIGTIKRKSSFLSVGSLRCTIKCRGSVTKSTFHRIDPGKTPLVPDPQSPNNTLRVRSSKYKIQDRYSRAQAGRKSLETKNARLGQVNRAQYPSKSDTRPKHEGEKRATGRFLRVRGSLSNAREATAAIVAAVR</sequence>
<dbReference type="EMBL" id="KQ434978">
    <property type="protein sequence ID" value="KZC13037.1"/>
    <property type="molecule type" value="Genomic_DNA"/>
</dbReference>
<evidence type="ECO:0000256" key="1">
    <source>
        <dbReference type="SAM" id="MobiDB-lite"/>
    </source>
</evidence>
<proteinExistence type="predicted"/>
<feature type="region of interest" description="Disordered" evidence="1">
    <location>
        <begin position="241"/>
        <end position="260"/>
    </location>
</feature>